<dbReference type="eggNOG" id="COG3321">
    <property type="taxonomic scope" value="Bacteria"/>
</dbReference>
<dbReference type="Gene3D" id="1.10.1200.10">
    <property type="entry name" value="ACP-like"/>
    <property type="match status" value="2"/>
</dbReference>
<feature type="region of interest" description="Disordered" evidence="8">
    <location>
        <begin position="2059"/>
        <end position="2110"/>
    </location>
</feature>
<dbReference type="PROSITE" id="PS52004">
    <property type="entry name" value="KS3_2"/>
    <property type="match status" value="2"/>
</dbReference>
<dbReference type="Gene3D" id="3.40.47.10">
    <property type="match status" value="2"/>
</dbReference>
<dbReference type="GO" id="GO:0031177">
    <property type="term" value="F:phosphopantetheine binding"/>
    <property type="evidence" value="ECO:0007669"/>
    <property type="project" value="InterPro"/>
</dbReference>
<dbReference type="InterPro" id="IPR014030">
    <property type="entry name" value="Ketoacyl_synth_N"/>
</dbReference>
<reference evidence="11 12" key="1">
    <citation type="submission" date="2017-05" db="EMBL/GenBank/DDBJ databases">
        <title>Streptomyces alboflavus Genome sequencing and assembly.</title>
        <authorList>
            <person name="Wang Y."/>
            <person name="Du B."/>
            <person name="Ding Y."/>
            <person name="Liu H."/>
            <person name="Hou Q."/>
            <person name="Liu K."/>
            <person name="Wang C."/>
            <person name="Yao L."/>
        </authorList>
    </citation>
    <scope>NUCLEOTIDE SEQUENCE [LARGE SCALE GENOMIC DNA]</scope>
    <source>
        <strain evidence="11 12">MDJK44</strain>
    </source>
</reference>
<evidence type="ECO:0000256" key="4">
    <source>
        <dbReference type="ARBA" id="ARBA00022679"/>
    </source>
</evidence>
<evidence type="ECO:0000313" key="12">
    <source>
        <dbReference type="Proteomes" id="UP000195880"/>
    </source>
</evidence>
<keyword evidence="3" id="KW-0597">Phosphoprotein</keyword>
<dbReference type="Pfam" id="PF00109">
    <property type="entry name" value="ketoacyl-synt"/>
    <property type="match status" value="2"/>
</dbReference>
<evidence type="ECO:0000256" key="7">
    <source>
        <dbReference type="ARBA" id="ARBA00023315"/>
    </source>
</evidence>
<evidence type="ECO:0000256" key="1">
    <source>
        <dbReference type="ARBA" id="ARBA00001957"/>
    </source>
</evidence>
<sequence>MATDDRIRYYLKRVTADLHETRGRLRELQDAAAEPVAVVAMGCRFPGDVRSPEDLWDLVASGRDAVAPFPEDRGWDVEHLYDPDPDRLGKTYAREGGFLADVASFDAGLFGVSPREALTLDPQQRLLLEVAWETFERAGLAPTRMRGSRTGVFVGTSSQEYALLLQSARETFEGYSTGFLASVLSGRLAYTFGLEGPAITVDTACSASLTALHLAAQSLRQRECALALAGGASVMTTPGMFVEFSRQRGLAADGRCKAFAASADGTGWGEGVGLVLLERLSDARRNGHPVLAVVRGSAVNQDGASNGLTAPNGPSQQRVIRQALASARLSADLVDAVEAHGTGTSLGDPIEAQALLATYGQERAADRPLWLGSLKSNIGHTQAAAGVGGVIKTVMALRRGVLPPTLHVDEPTPHVDWSSGAVRLLTEARDWPRSDGPRRAGVSSFGISGTNAHVILEQSDDDTFPAPAPHPAPVEGTAAAAVSAADASVSDISTADAEGTPVPGLDDHPTPAAPAPLPWLITARSSRGLRDQAARLRDHVRARPELAPADIGHSLLTSRTHFDHRAVVLADDRDTYLAGLTAVAEGRSAPGVVAGVARDPGKPVFVFPGQGAQWEGMAADLYRDSAVFRERLRACADAVAPHVDFSLADVVRGVDGAAPLDRVDVVQPALWAMMVSLAALWRSHGVEPGAVVGHSQGEIAAACVAGALSLEDGARIVARRSRLVAERLAGSGGMAFLALPLDRARDRLAEWGSRLGVAAANAPSSVVVSGDAEALDELLYAAEREGVRAIRVAVDYASHSAQVETLRDELLATLADITPRPADIPFHSTVLGAEVDTSGLDAAYWYRNLRETVRFDPTVRELLAAGHRTYAEMSPHPVLAMSVQEIIESAAGTAGASDTAGATGPADTGSRASGGAPGTVLTSLRRDEGHLGRFLTSVAEAHVQGVGVDWSALIGPAARLVDLPTHAFQRRRYWPDALPGAAPVREADDSAAAVFRRRLAELPDSGKERLALETVCEHAAAVLNLATPGDVDVTRAFTDLGFVSLTAMELRNRLTTATGVRLSPAAVFDHPTAERLAAHLLTFLTGTQEQGGEPVSAAPVAGEPIAIVAMGCRYPGDVASPEQLWDLVASGRDATSGFPVNRGWDTAGLYDPNPGRPGYTYVRRGGFLHDADRFDPLLFGISPREALAMDPQQRLLLEVAWEVLERAGLAPDAVGGSRTGVFVGVSGQDYLPLITADPDGGAGHLMTGTSTSVASGRIAYTFGLEGPAVTVDTACSSSLVALHLAVQALRQGDCTAALVGGATILSTPGAFVEFSRQGALAADGRCKAFAAEADGTGWGEGVGVLLVEPLSVARRAGHPVLALVRATAINQDGASNGLSAPNGLAQQRVIRQALAQAGLTARDVDAVEAHGTGTTLGDPIEAEALLATYGQGRPAHAPLWLGSLKSNVGHTAAAAGVGGVIKTVLALDRAVLPPTLHVDEPTPHVDWSSGAVEVLTEARPWPDTGRARRAGVSSFGISGTNAHVVLEQAPEHSPQGSPGTEYSPEESPGSKHSPEGPEGTEPAPEDGDLARRPARAASGGDLPVLPWPLSGGTEEALRAQAARLLRYVEEHADLAPADVARSLASTRAGLEHRAVVVGRDRDALLAALARLARDEGGPDVVRGSARARERVAFVCTGLIPDPAVGEGGEQGLLVRELYERVPVFAAALDEAGAAVAEQVGRPWNEVLDSDGRAPGDPVLARTARFAGEVALFRLLAHWGVGPAFLLGHSLGEVTAAHCAGVLSLTDAAALAVALVREAQREAEDGARPDAGDLVRRTVKDLTFRPPVTPLIAVRTGRPVPYEELSSPDHWVRLVQEDIAHSADAVDQLGSQGVGACLQLGPDAALTALLGPECGTDLGGLLAALARLHVKGVPVDWGRMLADCGARLVDLPTYAFQRERYWPEGTGLAIGAAGRPGAARADQGRQVRRRLAAAGGDERPGLLADLVRTHVAAVLRLADPDALDDERPLPELGFDSLTAVDLRNRIGADTGLRLPPALVFQHPTVAALTGHLVARWEAAPPEAGAEGEAGSGVEGEAAGSGVDAGGEAGADQADTGASPGGSDTAPAGTGTARLTLGPLLARAGALGRTEEFQELVRHVAGFRPTFDAADARLRPPHVRLARGAGARLVCFPTFAVGAGASQYARLAAASGGEHDVWVQPVPGFTWQEPLPASVDALADLLADGAAACADGGPVVLLGYSAGGWIAHATAAALEARGTGPDAVVLLDSHWPTSPLLPHLHAHIERTRAAEFPEGVGPRRPVTTRTSPRWRTTPVCSRRGPRRRSARRPCSYGPHGTCSTTTPGCPRTAAHTGTCRTRPSTPPAPTSRSSGSTASPPCARWPTGSPPPRAPTDRTEPAAHHP</sequence>
<dbReference type="Pfam" id="PF22621">
    <property type="entry name" value="CurL-like_PKS_C"/>
    <property type="match status" value="2"/>
</dbReference>
<evidence type="ECO:0000256" key="2">
    <source>
        <dbReference type="ARBA" id="ARBA00022450"/>
    </source>
</evidence>
<accession>A0A1Z1WNM0</accession>
<feature type="compositionally biased region" description="Low complexity" evidence="8">
    <location>
        <begin position="894"/>
        <end position="910"/>
    </location>
</feature>
<keyword evidence="4" id="KW-0808">Transferase</keyword>
<proteinExistence type="predicted"/>
<dbReference type="InterPro" id="IPR016035">
    <property type="entry name" value="Acyl_Trfase/lysoPLipase"/>
</dbReference>
<dbReference type="InterPro" id="IPR036299">
    <property type="entry name" value="Polyketide_synth_docking_sf"/>
</dbReference>
<feature type="domain" description="Carrier" evidence="9">
    <location>
        <begin position="1009"/>
        <end position="1084"/>
    </location>
</feature>
<dbReference type="InterPro" id="IPR020806">
    <property type="entry name" value="PKS_PP-bd"/>
</dbReference>
<dbReference type="Proteomes" id="UP000195880">
    <property type="component" value="Chromosome"/>
</dbReference>
<dbReference type="InterPro" id="IPR050091">
    <property type="entry name" value="PKS_NRPS_Biosynth_Enz"/>
</dbReference>
<evidence type="ECO:0000256" key="6">
    <source>
        <dbReference type="ARBA" id="ARBA00023268"/>
    </source>
</evidence>
<dbReference type="KEGG" id="salf:SMD44_07522"/>
<dbReference type="InterPro" id="IPR014043">
    <property type="entry name" value="Acyl_transferase_dom"/>
</dbReference>
<protein>
    <recommendedName>
        <fullName evidence="13">Polyketide synthase</fullName>
    </recommendedName>
</protein>
<dbReference type="Pfam" id="PF02801">
    <property type="entry name" value="Ketoacyl-synt_C"/>
    <property type="match status" value="2"/>
</dbReference>
<name>A0A1Z1WNM0_9ACTN</name>
<evidence type="ECO:0000259" key="10">
    <source>
        <dbReference type="PROSITE" id="PS52004"/>
    </source>
</evidence>
<dbReference type="Pfam" id="PF08990">
    <property type="entry name" value="Docking"/>
    <property type="match status" value="1"/>
</dbReference>
<dbReference type="InterPro" id="IPR036736">
    <property type="entry name" value="ACP-like_sf"/>
</dbReference>
<evidence type="ECO:0000256" key="5">
    <source>
        <dbReference type="ARBA" id="ARBA00023194"/>
    </source>
</evidence>
<feature type="compositionally biased region" description="Low complexity" evidence="8">
    <location>
        <begin position="2296"/>
        <end position="2316"/>
    </location>
</feature>
<evidence type="ECO:0000259" key="9">
    <source>
        <dbReference type="PROSITE" id="PS50075"/>
    </source>
</evidence>
<dbReference type="Gene3D" id="3.30.70.3290">
    <property type="match status" value="2"/>
</dbReference>
<evidence type="ECO:0000256" key="3">
    <source>
        <dbReference type="ARBA" id="ARBA00022553"/>
    </source>
</evidence>
<dbReference type="SMART" id="SM00827">
    <property type="entry name" value="PKS_AT"/>
    <property type="match status" value="1"/>
</dbReference>
<dbReference type="InterPro" id="IPR001031">
    <property type="entry name" value="Thioesterase"/>
</dbReference>
<dbReference type="GO" id="GO:0033068">
    <property type="term" value="P:macrolide biosynthetic process"/>
    <property type="evidence" value="ECO:0007669"/>
    <property type="project" value="UniProtKB-ARBA"/>
</dbReference>
<evidence type="ECO:0000256" key="8">
    <source>
        <dbReference type="SAM" id="MobiDB-lite"/>
    </source>
</evidence>
<dbReference type="SMART" id="SM01294">
    <property type="entry name" value="PKS_PP_betabranch"/>
    <property type="match status" value="2"/>
</dbReference>
<dbReference type="EMBL" id="CP021748">
    <property type="protein sequence ID" value="ARX88036.1"/>
    <property type="molecule type" value="Genomic_DNA"/>
</dbReference>
<dbReference type="InterPro" id="IPR016036">
    <property type="entry name" value="Malonyl_transacylase_ACP-bd"/>
</dbReference>
<dbReference type="InterPro" id="IPR014031">
    <property type="entry name" value="Ketoacyl_synth_C"/>
</dbReference>
<keyword evidence="6" id="KW-0511">Multifunctional enzyme</keyword>
<feature type="domain" description="Ketosynthase family 3 (KS3)" evidence="10">
    <location>
        <begin position="33"/>
        <end position="458"/>
    </location>
</feature>
<keyword evidence="5" id="KW-0045">Antibiotic biosynthesis</keyword>
<dbReference type="Gene3D" id="3.40.366.10">
    <property type="entry name" value="Malonyl-Coenzyme A Acyl Carrier Protein, domain 2"/>
    <property type="match status" value="2"/>
</dbReference>
<dbReference type="GO" id="GO:0004312">
    <property type="term" value="F:fatty acid synthase activity"/>
    <property type="evidence" value="ECO:0007669"/>
    <property type="project" value="TreeGrafter"/>
</dbReference>
<dbReference type="GO" id="GO:0006633">
    <property type="term" value="P:fatty acid biosynthetic process"/>
    <property type="evidence" value="ECO:0007669"/>
    <property type="project" value="InterPro"/>
</dbReference>
<feature type="region of interest" description="Disordered" evidence="8">
    <location>
        <begin position="493"/>
        <end position="512"/>
    </location>
</feature>
<dbReference type="STRING" id="67267.GCA_000716675_05255"/>
<dbReference type="SUPFAM" id="SSF52151">
    <property type="entry name" value="FabD/lysophospholipase-like"/>
    <property type="match status" value="2"/>
</dbReference>
<dbReference type="InterPro" id="IPR015083">
    <property type="entry name" value="NorB/c/GfsB-D-like_docking"/>
</dbReference>
<dbReference type="Pfam" id="PF00550">
    <property type="entry name" value="PP-binding"/>
    <property type="match status" value="2"/>
</dbReference>
<comment type="cofactor">
    <cofactor evidence="1">
        <name>pantetheine 4'-phosphate</name>
        <dbReference type="ChEBI" id="CHEBI:47942"/>
    </cofactor>
</comment>
<dbReference type="FunFam" id="3.40.47.10:FF:000019">
    <property type="entry name" value="Polyketide synthase type I"/>
    <property type="match status" value="2"/>
</dbReference>
<dbReference type="SUPFAM" id="SSF101173">
    <property type="entry name" value="Docking domain B of the erythromycin polyketide synthase (DEBS)"/>
    <property type="match status" value="1"/>
</dbReference>
<dbReference type="InterPro" id="IPR009081">
    <property type="entry name" value="PP-bd_ACP"/>
</dbReference>
<keyword evidence="7" id="KW-0012">Acyltransferase</keyword>
<feature type="region of interest" description="Disordered" evidence="8">
    <location>
        <begin position="2290"/>
        <end position="2400"/>
    </location>
</feature>
<keyword evidence="12" id="KW-1185">Reference proteome</keyword>
<dbReference type="SUPFAM" id="SSF53901">
    <property type="entry name" value="Thiolase-like"/>
    <property type="match status" value="2"/>
</dbReference>
<dbReference type="FunFam" id="3.40.366.10:FF:000002">
    <property type="entry name" value="Probable polyketide synthase 2"/>
    <property type="match status" value="1"/>
</dbReference>
<dbReference type="CDD" id="cd00833">
    <property type="entry name" value="PKS"/>
    <property type="match status" value="2"/>
</dbReference>
<dbReference type="SMART" id="SM00824">
    <property type="entry name" value="PKS_TE"/>
    <property type="match status" value="1"/>
</dbReference>
<organism evidence="11 12">
    <name type="scientific">Streptomyces alboflavus</name>
    <dbReference type="NCBI Taxonomy" id="67267"/>
    <lineage>
        <taxon>Bacteria</taxon>
        <taxon>Bacillati</taxon>
        <taxon>Actinomycetota</taxon>
        <taxon>Actinomycetes</taxon>
        <taxon>Kitasatosporales</taxon>
        <taxon>Streptomycetaceae</taxon>
        <taxon>Streptomyces</taxon>
    </lineage>
</organism>
<dbReference type="Pfam" id="PF00698">
    <property type="entry name" value="Acyl_transf_1"/>
    <property type="match status" value="2"/>
</dbReference>
<feature type="domain" description="Carrier" evidence="9">
    <location>
        <begin position="1980"/>
        <end position="2055"/>
    </location>
</feature>
<dbReference type="Gene3D" id="3.40.50.1820">
    <property type="entry name" value="alpha/beta hydrolase"/>
    <property type="match status" value="1"/>
</dbReference>
<dbReference type="GO" id="GO:0004315">
    <property type="term" value="F:3-oxoacyl-[acyl-carrier-protein] synthase activity"/>
    <property type="evidence" value="ECO:0007669"/>
    <property type="project" value="InterPro"/>
</dbReference>
<gene>
    <name evidence="11" type="ORF">SMD44_07522</name>
</gene>
<dbReference type="InterPro" id="IPR001227">
    <property type="entry name" value="Ac_transferase_dom_sf"/>
</dbReference>
<dbReference type="InterPro" id="IPR020802">
    <property type="entry name" value="TesA-like"/>
</dbReference>
<dbReference type="SMART" id="SM00823">
    <property type="entry name" value="PKS_PP"/>
    <property type="match status" value="2"/>
</dbReference>
<dbReference type="PROSITE" id="PS00012">
    <property type="entry name" value="PHOSPHOPANTETHEINE"/>
    <property type="match status" value="1"/>
</dbReference>
<dbReference type="PROSITE" id="PS00606">
    <property type="entry name" value="KS3_1"/>
    <property type="match status" value="2"/>
</dbReference>
<dbReference type="InterPro" id="IPR016039">
    <property type="entry name" value="Thiolase-like"/>
</dbReference>
<dbReference type="InterPro" id="IPR018201">
    <property type="entry name" value="Ketoacyl_synth_AS"/>
</dbReference>
<feature type="region of interest" description="Disordered" evidence="8">
    <location>
        <begin position="894"/>
        <end position="919"/>
    </location>
</feature>
<dbReference type="PROSITE" id="PS50075">
    <property type="entry name" value="CARRIER"/>
    <property type="match status" value="2"/>
</dbReference>
<dbReference type="InterPro" id="IPR020841">
    <property type="entry name" value="PKS_Beta-ketoAc_synthase_dom"/>
</dbReference>
<dbReference type="SUPFAM" id="SSF55048">
    <property type="entry name" value="Probable ACP-binding domain of malonyl-CoA ACP transacylase"/>
    <property type="match status" value="1"/>
</dbReference>
<dbReference type="Pfam" id="PF00975">
    <property type="entry name" value="Thioesterase"/>
    <property type="match status" value="1"/>
</dbReference>
<dbReference type="InterPro" id="IPR029058">
    <property type="entry name" value="AB_hydrolase_fold"/>
</dbReference>
<dbReference type="SMART" id="SM00825">
    <property type="entry name" value="PKS_KS"/>
    <property type="match status" value="2"/>
</dbReference>
<dbReference type="FunFam" id="1.10.1200.10:FF:000007">
    <property type="entry name" value="Probable polyketide synthase pks17"/>
    <property type="match status" value="2"/>
</dbReference>
<evidence type="ECO:0008006" key="13">
    <source>
        <dbReference type="Google" id="ProtNLM"/>
    </source>
</evidence>
<feature type="region of interest" description="Disordered" evidence="8">
    <location>
        <begin position="1529"/>
        <end position="1588"/>
    </location>
</feature>
<dbReference type="PANTHER" id="PTHR43775:SF51">
    <property type="entry name" value="INACTIVE PHENOLPHTHIOCEROL SYNTHESIS POLYKETIDE SYNTHASE TYPE I PKS1-RELATED"/>
    <property type="match status" value="1"/>
</dbReference>
<dbReference type="SUPFAM" id="SSF47336">
    <property type="entry name" value="ACP-like"/>
    <property type="match status" value="1"/>
</dbReference>
<dbReference type="Pfam" id="PF16197">
    <property type="entry name" value="KAsynt_C_assoc"/>
    <property type="match status" value="2"/>
</dbReference>
<dbReference type="InterPro" id="IPR032821">
    <property type="entry name" value="PKS_assoc"/>
</dbReference>
<dbReference type="InterPro" id="IPR006162">
    <property type="entry name" value="Ppantetheine_attach_site"/>
</dbReference>
<dbReference type="SUPFAM" id="SSF53474">
    <property type="entry name" value="alpha/beta-Hydrolases"/>
    <property type="match status" value="1"/>
</dbReference>
<keyword evidence="2" id="KW-0596">Phosphopantetheine</keyword>
<feature type="domain" description="Ketosynthase family 3 (KS3)" evidence="10">
    <location>
        <begin position="1102"/>
        <end position="1528"/>
    </location>
</feature>
<feature type="compositionally biased region" description="Basic and acidic residues" evidence="8">
    <location>
        <begin position="2389"/>
        <end position="2400"/>
    </location>
</feature>
<dbReference type="PANTHER" id="PTHR43775">
    <property type="entry name" value="FATTY ACID SYNTHASE"/>
    <property type="match status" value="1"/>
</dbReference>
<feature type="compositionally biased region" description="Low complexity" evidence="8">
    <location>
        <begin position="2364"/>
        <end position="2375"/>
    </location>
</feature>
<evidence type="ECO:0000313" key="11">
    <source>
        <dbReference type="EMBL" id="ARX88036.1"/>
    </source>
</evidence>